<keyword evidence="3" id="KW-1185">Reference proteome</keyword>
<proteinExistence type="predicted"/>
<keyword evidence="1" id="KW-0812">Transmembrane</keyword>
<accession>A0A923RQ09</accession>
<evidence type="ECO:0008006" key="4">
    <source>
        <dbReference type="Google" id="ProtNLM"/>
    </source>
</evidence>
<dbReference type="EMBL" id="JACOOR010000008">
    <property type="protein sequence ID" value="MBC5660880.1"/>
    <property type="molecule type" value="Genomic_DNA"/>
</dbReference>
<dbReference type="RefSeq" id="WP_186872613.1">
    <property type="nucleotide sequence ID" value="NZ_JACOOR010000008.1"/>
</dbReference>
<sequence>MNDERLEQLLKQALIPEIKEDDLKMKRKIRSSSVTHKTVPRRTIKNRRHLPAAVAVAALLIASSVTVFAAWHYLSARDVAMANADEQLASHFEQSNWLSEYETQHCSDYDITLLGVVSGNEISEHLSKDDQGKVDGDRTYIAVAIAYADGKPMPDVQSDNFERTQFFVSPYIHGLNPEKYNAYTLSGGVTCFVSDGIQYRLVETDNVEYFADYGIYVGVSDGDMYNNQAYIYDTDTGEILRSETYQGVNALFDLPVNTAKADSVKASGIIADINDSEPNGGYLWILSEGDRWLNSLTTENINEKAKPVEDSRKTVTAEEFIFEESGETLADADTAAAIMKEYFPDGAGMSVIMEKHTAAMDDAWVETYTLNPDGTITCLRYVPR</sequence>
<protein>
    <recommendedName>
        <fullName evidence="4">DUF4179 domain-containing protein</fullName>
    </recommendedName>
</protein>
<evidence type="ECO:0000256" key="1">
    <source>
        <dbReference type="SAM" id="Phobius"/>
    </source>
</evidence>
<reference evidence="2" key="1">
    <citation type="submission" date="2020-08" db="EMBL/GenBank/DDBJ databases">
        <title>Genome public.</title>
        <authorList>
            <person name="Liu C."/>
            <person name="Sun Q."/>
        </authorList>
    </citation>
    <scope>NUCLEOTIDE SEQUENCE</scope>
    <source>
        <strain evidence="2">NSJ-68</strain>
    </source>
</reference>
<organism evidence="2 3">
    <name type="scientific">Anaerosacchariphilus hominis</name>
    <dbReference type="NCBI Taxonomy" id="2763017"/>
    <lineage>
        <taxon>Bacteria</taxon>
        <taxon>Bacillati</taxon>
        <taxon>Bacillota</taxon>
        <taxon>Clostridia</taxon>
        <taxon>Lachnospirales</taxon>
        <taxon>Lachnospiraceae</taxon>
        <taxon>Anaerosacchariphilus</taxon>
    </lineage>
</organism>
<comment type="caution">
    <text evidence="2">The sequence shown here is derived from an EMBL/GenBank/DDBJ whole genome shotgun (WGS) entry which is preliminary data.</text>
</comment>
<dbReference type="Proteomes" id="UP000649345">
    <property type="component" value="Unassembled WGS sequence"/>
</dbReference>
<keyword evidence="1" id="KW-0472">Membrane</keyword>
<feature type="transmembrane region" description="Helical" evidence="1">
    <location>
        <begin position="50"/>
        <end position="74"/>
    </location>
</feature>
<evidence type="ECO:0000313" key="2">
    <source>
        <dbReference type="EMBL" id="MBC5660880.1"/>
    </source>
</evidence>
<dbReference type="AlphaFoldDB" id="A0A923RQ09"/>
<gene>
    <name evidence="2" type="ORF">H8S44_14050</name>
</gene>
<evidence type="ECO:0000313" key="3">
    <source>
        <dbReference type="Proteomes" id="UP000649345"/>
    </source>
</evidence>
<keyword evidence="1" id="KW-1133">Transmembrane helix</keyword>
<name>A0A923RQ09_9FIRM</name>